<organism evidence="2 3">
    <name type="scientific">Boletus reticuloceps</name>
    <dbReference type="NCBI Taxonomy" id="495285"/>
    <lineage>
        <taxon>Eukaryota</taxon>
        <taxon>Fungi</taxon>
        <taxon>Dikarya</taxon>
        <taxon>Basidiomycota</taxon>
        <taxon>Agaricomycotina</taxon>
        <taxon>Agaricomycetes</taxon>
        <taxon>Agaricomycetidae</taxon>
        <taxon>Boletales</taxon>
        <taxon>Boletineae</taxon>
        <taxon>Boletaceae</taxon>
        <taxon>Boletoideae</taxon>
        <taxon>Boletus</taxon>
    </lineage>
</organism>
<dbReference type="AlphaFoldDB" id="A0A8I3AD53"/>
<evidence type="ECO:0000256" key="1">
    <source>
        <dbReference type="SAM" id="MobiDB-lite"/>
    </source>
</evidence>
<feature type="region of interest" description="Disordered" evidence="1">
    <location>
        <begin position="98"/>
        <end position="118"/>
    </location>
</feature>
<dbReference type="Proteomes" id="UP000683000">
    <property type="component" value="Unassembled WGS sequence"/>
</dbReference>
<gene>
    <name evidence="2" type="ORF">JVT61DRAFT_13715</name>
</gene>
<evidence type="ECO:0000313" key="3">
    <source>
        <dbReference type="Proteomes" id="UP000683000"/>
    </source>
</evidence>
<dbReference type="OrthoDB" id="2635829at2759"/>
<proteinExistence type="predicted"/>
<keyword evidence="3" id="KW-1185">Reference proteome</keyword>
<evidence type="ECO:0000313" key="2">
    <source>
        <dbReference type="EMBL" id="KAG6378035.1"/>
    </source>
</evidence>
<reference evidence="2" key="1">
    <citation type="submission" date="2021-03" db="EMBL/GenBank/DDBJ databases">
        <title>Evolutionary innovations through gain and loss of genes in the ectomycorrhizal Boletales.</title>
        <authorList>
            <person name="Wu G."/>
            <person name="Miyauchi S."/>
            <person name="Morin E."/>
            <person name="Yang Z.-L."/>
            <person name="Xu J."/>
            <person name="Martin F.M."/>
        </authorList>
    </citation>
    <scope>NUCLEOTIDE SEQUENCE</scope>
    <source>
        <strain evidence="2">BR01</strain>
    </source>
</reference>
<dbReference type="EMBL" id="JAGFBS010000007">
    <property type="protein sequence ID" value="KAG6378035.1"/>
    <property type="molecule type" value="Genomic_DNA"/>
</dbReference>
<evidence type="ECO:0008006" key="4">
    <source>
        <dbReference type="Google" id="ProtNLM"/>
    </source>
</evidence>
<accession>A0A8I3AD53</accession>
<protein>
    <recommendedName>
        <fullName evidence="4">JmjC domain-containing protein</fullName>
    </recommendedName>
</protein>
<name>A0A8I3AD53_9AGAM</name>
<comment type="caution">
    <text evidence="2">The sequence shown here is derived from an EMBL/GenBank/DDBJ whole genome shotgun (WGS) entry which is preliminary data.</text>
</comment>
<sequence>MLPLKFSKKSLAHQVSNLRQSCQWIKGTQFAAREEGTEEMSYHEVTTLERFLNLVDDLNICGNFLDSKDVNPSPPTWMGPLLDSTTAWNQTMHLNFTKSKSRSKKKQSEINAQSNGPAMIRSGTWTSQGWQLMTHPGFVTFPHYDCCGVCTYVVGNNGAKIWAVIRPKQGLSPKSLEGLSQALETAALLSPEDHFLDADVAMVCLEREDTM</sequence>